<evidence type="ECO:0008006" key="3">
    <source>
        <dbReference type="Google" id="ProtNLM"/>
    </source>
</evidence>
<dbReference type="EMBL" id="KN833738">
    <property type="protein sequence ID" value="KIK22554.1"/>
    <property type="molecule type" value="Genomic_DNA"/>
</dbReference>
<evidence type="ECO:0000313" key="2">
    <source>
        <dbReference type="Proteomes" id="UP000054018"/>
    </source>
</evidence>
<keyword evidence="2" id="KW-1185">Reference proteome</keyword>
<dbReference type="SUPFAM" id="SSF51905">
    <property type="entry name" value="FAD/NAD(P)-binding domain"/>
    <property type="match status" value="2"/>
</dbReference>
<dbReference type="Proteomes" id="UP000054018">
    <property type="component" value="Unassembled WGS sequence"/>
</dbReference>
<organism evidence="1 2">
    <name type="scientific">Pisolithus microcarpus 441</name>
    <dbReference type="NCBI Taxonomy" id="765257"/>
    <lineage>
        <taxon>Eukaryota</taxon>
        <taxon>Fungi</taxon>
        <taxon>Dikarya</taxon>
        <taxon>Basidiomycota</taxon>
        <taxon>Agaricomycotina</taxon>
        <taxon>Agaricomycetes</taxon>
        <taxon>Agaricomycetidae</taxon>
        <taxon>Boletales</taxon>
        <taxon>Sclerodermatineae</taxon>
        <taxon>Pisolithaceae</taxon>
        <taxon>Pisolithus</taxon>
    </lineage>
</organism>
<dbReference type="OrthoDB" id="7777654at2759"/>
<reference evidence="2" key="2">
    <citation type="submission" date="2015-01" db="EMBL/GenBank/DDBJ databases">
        <title>Evolutionary Origins and Diversification of the Mycorrhizal Mutualists.</title>
        <authorList>
            <consortium name="DOE Joint Genome Institute"/>
            <consortium name="Mycorrhizal Genomics Consortium"/>
            <person name="Kohler A."/>
            <person name="Kuo A."/>
            <person name="Nagy L.G."/>
            <person name="Floudas D."/>
            <person name="Copeland A."/>
            <person name="Barry K.W."/>
            <person name="Cichocki N."/>
            <person name="Veneault-Fourrey C."/>
            <person name="LaButti K."/>
            <person name="Lindquist E.A."/>
            <person name="Lipzen A."/>
            <person name="Lundell T."/>
            <person name="Morin E."/>
            <person name="Murat C."/>
            <person name="Riley R."/>
            <person name="Ohm R."/>
            <person name="Sun H."/>
            <person name="Tunlid A."/>
            <person name="Henrissat B."/>
            <person name="Grigoriev I.V."/>
            <person name="Hibbett D.S."/>
            <person name="Martin F."/>
        </authorList>
    </citation>
    <scope>NUCLEOTIDE SEQUENCE [LARGE SCALE GENOMIC DNA]</scope>
    <source>
        <strain evidence="2">441</strain>
    </source>
</reference>
<name>A0A0C9Z985_9AGAM</name>
<protein>
    <recommendedName>
        <fullName evidence="3">Amine oxidase domain-containing protein</fullName>
    </recommendedName>
</protein>
<dbReference type="Pfam" id="PF13450">
    <property type="entry name" value="NAD_binding_8"/>
    <property type="match status" value="1"/>
</dbReference>
<evidence type="ECO:0000313" key="1">
    <source>
        <dbReference type="EMBL" id="KIK22554.1"/>
    </source>
</evidence>
<reference evidence="1 2" key="1">
    <citation type="submission" date="2014-04" db="EMBL/GenBank/DDBJ databases">
        <authorList>
            <consortium name="DOE Joint Genome Institute"/>
            <person name="Kuo A."/>
            <person name="Kohler A."/>
            <person name="Costa M.D."/>
            <person name="Nagy L.G."/>
            <person name="Floudas D."/>
            <person name="Copeland A."/>
            <person name="Barry K.W."/>
            <person name="Cichocki N."/>
            <person name="Veneault-Fourrey C."/>
            <person name="LaButti K."/>
            <person name="Lindquist E.A."/>
            <person name="Lipzen A."/>
            <person name="Lundell T."/>
            <person name="Morin E."/>
            <person name="Murat C."/>
            <person name="Sun H."/>
            <person name="Tunlid A."/>
            <person name="Henrissat B."/>
            <person name="Grigoriev I.V."/>
            <person name="Hibbett D.S."/>
            <person name="Martin F."/>
            <person name="Nordberg H.P."/>
            <person name="Cantor M.N."/>
            <person name="Hua S.X."/>
        </authorList>
    </citation>
    <scope>NUCLEOTIDE SEQUENCE [LARGE SCALE GENOMIC DNA]</scope>
    <source>
        <strain evidence="1 2">441</strain>
    </source>
</reference>
<gene>
    <name evidence="1" type="ORF">PISMIDRAFT_11553</name>
</gene>
<dbReference type="STRING" id="765257.A0A0C9Z985"/>
<accession>A0A0C9Z985</accession>
<sequence>MSFEGNPLAFYGKNIIDDDHASLMVKLEPETHKPDKLDYLDISDEKLRFLPDKKVVILGAGVAGLCTALILDSLDVEFEILEASDRVGGRPSTYKLPDGKKMLELCPLPAKDKQGQYKNGIMKRLTDLIVYLALEDKLETRLAKVQEIGVDADHIKASADTITKDVVKLFVRALADDLEHGTKKGWEVMKENDSYSVRAYMAFNDIIDWYSLLGSLKGIANKSQAELSKMVKWAS</sequence>
<dbReference type="Gene3D" id="3.50.50.60">
    <property type="entry name" value="FAD/NAD(P)-binding domain"/>
    <property type="match status" value="1"/>
</dbReference>
<dbReference type="InterPro" id="IPR036188">
    <property type="entry name" value="FAD/NAD-bd_sf"/>
</dbReference>
<proteinExistence type="predicted"/>
<dbReference type="HOGENOM" id="CLU_1180619_0_0_1"/>
<dbReference type="AlphaFoldDB" id="A0A0C9Z985"/>
<dbReference type="Gene3D" id="3.90.660.10">
    <property type="match status" value="1"/>
</dbReference>